<feature type="transmembrane region" description="Helical" evidence="2">
    <location>
        <begin position="6"/>
        <end position="27"/>
    </location>
</feature>
<dbReference type="InterPro" id="IPR028096">
    <property type="entry name" value="EfeO_Cupredoxin"/>
</dbReference>
<gene>
    <name evidence="4" type="ORF">A3B45_04100</name>
</gene>
<organism evidence="4 5">
    <name type="scientific">Candidatus Daviesbacteria bacterium RIFCSPLOWO2_01_FULL_39_12</name>
    <dbReference type="NCBI Taxonomy" id="1797785"/>
    <lineage>
        <taxon>Bacteria</taxon>
        <taxon>Candidatus Daviesiibacteriota</taxon>
    </lineage>
</organism>
<dbReference type="EMBL" id="MFDM01000013">
    <property type="protein sequence ID" value="OGE43760.1"/>
    <property type="molecule type" value="Genomic_DNA"/>
</dbReference>
<proteinExistence type="predicted"/>
<evidence type="ECO:0000256" key="2">
    <source>
        <dbReference type="SAM" id="Phobius"/>
    </source>
</evidence>
<keyword evidence="2" id="KW-1133">Transmembrane helix</keyword>
<comment type="caution">
    <text evidence="4">The sequence shown here is derived from an EMBL/GenBank/DDBJ whole genome shotgun (WGS) entry which is preliminary data.</text>
</comment>
<dbReference type="AlphaFoldDB" id="A0A1F5KSG2"/>
<dbReference type="Gene3D" id="2.60.40.420">
    <property type="entry name" value="Cupredoxins - blue copper proteins"/>
    <property type="match status" value="1"/>
</dbReference>
<keyword evidence="2" id="KW-0472">Membrane</keyword>
<sequence length="151" mass="16415">MERPLWQWALIYGVIGVVVYGLIYYFVFSKTPTQQTTQTNQSPTDQPSTATTSSQTSTATEAEQNVVTLTQDGFTPKTLTVKAGTKVTFVNKSGATAAVNSAPHPAHTAYPPLNLGNFQDGGTLFLIFDKADTYTYHNHLNPSQNGKIVVE</sequence>
<evidence type="ECO:0000256" key="1">
    <source>
        <dbReference type="SAM" id="MobiDB-lite"/>
    </source>
</evidence>
<dbReference type="InterPro" id="IPR008972">
    <property type="entry name" value="Cupredoxin"/>
</dbReference>
<protein>
    <recommendedName>
        <fullName evidence="3">EfeO-type cupredoxin-like domain-containing protein</fullName>
    </recommendedName>
</protein>
<keyword evidence="2" id="KW-0812">Transmembrane</keyword>
<accession>A0A1F5KSG2</accession>
<reference evidence="4 5" key="1">
    <citation type="journal article" date="2016" name="Nat. Commun.">
        <title>Thousands of microbial genomes shed light on interconnected biogeochemical processes in an aquifer system.</title>
        <authorList>
            <person name="Anantharaman K."/>
            <person name="Brown C.T."/>
            <person name="Hug L.A."/>
            <person name="Sharon I."/>
            <person name="Castelle C.J."/>
            <person name="Probst A.J."/>
            <person name="Thomas B.C."/>
            <person name="Singh A."/>
            <person name="Wilkins M.J."/>
            <person name="Karaoz U."/>
            <person name="Brodie E.L."/>
            <person name="Williams K.H."/>
            <person name="Hubbard S.S."/>
            <person name="Banfield J.F."/>
        </authorList>
    </citation>
    <scope>NUCLEOTIDE SEQUENCE [LARGE SCALE GENOMIC DNA]</scope>
</reference>
<name>A0A1F5KSG2_9BACT</name>
<dbReference type="SUPFAM" id="SSF49503">
    <property type="entry name" value="Cupredoxins"/>
    <property type="match status" value="1"/>
</dbReference>
<feature type="region of interest" description="Disordered" evidence="1">
    <location>
        <begin position="35"/>
        <end position="64"/>
    </location>
</feature>
<evidence type="ECO:0000259" key="3">
    <source>
        <dbReference type="Pfam" id="PF13473"/>
    </source>
</evidence>
<evidence type="ECO:0000313" key="5">
    <source>
        <dbReference type="Proteomes" id="UP000178565"/>
    </source>
</evidence>
<dbReference type="Pfam" id="PF13473">
    <property type="entry name" value="Cupredoxin_1"/>
    <property type="match status" value="1"/>
</dbReference>
<dbReference type="STRING" id="1797785.A3B45_04100"/>
<evidence type="ECO:0000313" key="4">
    <source>
        <dbReference type="EMBL" id="OGE43760.1"/>
    </source>
</evidence>
<feature type="domain" description="EfeO-type cupredoxin-like" evidence="3">
    <location>
        <begin position="51"/>
        <end position="150"/>
    </location>
</feature>
<dbReference type="Proteomes" id="UP000178565">
    <property type="component" value="Unassembled WGS sequence"/>
</dbReference>